<proteinExistence type="inferred from homology"/>
<feature type="domain" description="Bacterial sugar transferase" evidence="3">
    <location>
        <begin position="36"/>
        <end position="224"/>
    </location>
</feature>
<protein>
    <submittedName>
        <fullName evidence="4">Multidrug MFS transporter</fullName>
    </submittedName>
</protein>
<dbReference type="InterPro" id="IPR003362">
    <property type="entry name" value="Bact_transf"/>
</dbReference>
<dbReference type="PANTHER" id="PTHR30576">
    <property type="entry name" value="COLANIC BIOSYNTHESIS UDP-GLUCOSE LIPID CARRIER TRANSFERASE"/>
    <property type="match status" value="1"/>
</dbReference>
<keyword evidence="5" id="KW-1185">Reference proteome</keyword>
<accession>A0A1C0ZRL0</accession>
<evidence type="ECO:0000313" key="4">
    <source>
        <dbReference type="EMBL" id="OCT10698.1"/>
    </source>
</evidence>
<dbReference type="GO" id="GO:0016780">
    <property type="term" value="F:phosphotransferase activity, for other substituted phosphate groups"/>
    <property type="evidence" value="ECO:0007669"/>
    <property type="project" value="TreeGrafter"/>
</dbReference>
<keyword evidence="2" id="KW-1133">Transmembrane helix</keyword>
<dbReference type="Pfam" id="PF02397">
    <property type="entry name" value="Bac_transf"/>
    <property type="match status" value="1"/>
</dbReference>
<evidence type="ECO:0000259" key="3">
    <source>
        <dbReference type="Pfam" id="PF02397"/>
    </source>
</evidence>
<gene>
    <name evidence="4" type="ORF">A8709_22950</name>
</gene>
<keyword evidence="2" id="KW-0812">Transmembrane</keyword>
<evidence type="ECO:0000313" key="5">
    <source>
        <dbReference type="Proteomes" id="UP000093309"/>
    </source>
</evidence>
<dbReference type="RefSeq" id="WP_065859175.1">
    <property type="nucleotide sequence ID" value="NZ_LYPC01000030.1"/>
</dbReference>
<keyword evidence="2" id="KW-0472">Membrane</keyword>
<dbReference type="OrthoDB" id="9808602at2"/>
<organism evidence="4 5">
    <name type="scientific">Paenibacillus pectinilyticus</name>
    <dbReference type="NCBI Taxonomy" id="512399"/>
    <lineage>
        <taxon>Bacteria</taxon>
        <taxon>Bacillati</taxon>
        <taxon>Bacillota</taxon>
        <taxon>Bacilli</taxon>
        <taxon>Bacillales</taxon>
        <taxon>Paenibacillaceae</taxon>
        <taxon>Paenibacillus</taxon>
    </lineage>
</organism>
<dbReference type="EMBL" id="LYPC01000030">
    <property type="protein sequence ID" value="OCT10698.1"/>
    <property type="molecule type" value="Genomic_DNA"/>
</dbReference>
<evidence type="ECO:0000256" key="1">
    <source>
        <dbReference type="ARBA" id="ARBA00006464"/>
    </source>
</evidence>
<dbReference type="AlphaFoldDB" id="A0A1C0ZRL0"/>
<comment type="caution">
    <text evidence="4">The sequence shown here is derived from an EMBL/GenBank/DDBJ whole genome shotgun (WGS) entry which is preliminary data.</text>
</comment>
<evidence type="ECO:0000256" key="2">
    <source>
        <dbReference type="SAM" id="Phobius"/>
    </source>
</evidence>
<reference evidence="5" key="1">
    <citation type="submission" date="2016-05" db="EMBL/GenBank/DDBJ databases">
        <title>Paenibacillus oryzae. sp. nov., isolated from the rice root.</title>
        <authorList>
            <person name="Zhang J."/>
            <person name="Zhang X."/>
        </authorList>
    </citation>
    <scope>NUCLEOTIDE SEQUENCE [LARGE SCALE GENOMIC DNA]</scope>
    <source>
        <strain evidence="5">KCTC13222</strain>
    </source>
</reference>
<sequence>MPNISTETPVLEAEKYYASRKVKAVYQEKTSYVVVKRVVDFLGALVGIVLCLPVFLILAVLIKLEDRKGAVFFYQLRVGKDEKQFKMFKFRSMVSNAEELLADLLEKNEIEGHMFKLKEDPRITRMGKFIRKTSMDELPQLWNVLKGEMSLVGPRPPLVREVEQYSDYHKQRLHVVPGCTGLWQISGRNNVSFEKMVELDLQYIKSRSIMTDLKIILKTSKVLLGSKDAY</sequence>
<dbReference type="Proteomes" id="UP000093309">
    <property type="component" value="Unassembled WGS sequence"/>
</dbReference>
<name>A0A1C0ZRL0_9BACL</name>
<dbReference type="STRING" id="512399.A8709_22950"/>
<dbReference type="PANTHER" id="PTHR30576:SF10">
    <property type="entry name" value="SLL5057 PROTEIN"/>
    <property type="match status" value="1"/>
</dbReference>
<comment type="similarity">
    <text evidence="1">Belongs to the bacterial sugar transferase family.</text>
</comment>
<feature type="transmembrane region" description="Helical" evidence="2">
    <location>
        <begin position="41"/>
        <end position="62"/>
    </location>
</feature>